<gene>
    <name evidence="2" type="ORF">IM53_020345</name>
</gene>
<name>A0A0Q0IFY4_9XANT</name>
<feature type="region of interest" description="Disordered" evidence="1">
    <location>
        <begin position="1"/>
        <end position="23"/>
    </location>
</feature>
<reference evidence="2 3" key="1">
    <citation type="journal article" date="2016" name="Plant Pathol.">
        <title>Genetic characterization of strains named as Xanthomonas axonopodis pv. dieffenbachiae leads to a taxonomic revision of the X. axonopodis species complex.</title>
        <authorList>
            <person name="Constantin E.C."/>
            <person name="Cleenwerck I."/>
            <person name="Maes M."/>
            <person name="Baeyen S."/>
            <person name="Van Malderghem C."/>
            <person name="De Vos P."/>
            <person name="Cottyn B."/>
        </authorList>
    </citation>
    <scope>NUCLEOTIDE SEQUENCE [LARGE SCALE GENOMIC DNA]</scope>
    <source>
        <strain evidence="2 3">LMG 25940</strain>
    </source>
</reference>
<evidence type="ECO:0000313" key="2">
    <source>
        <dbReference type="EMBL" id="OQP74529.1"/>
    </source>
</evidence>
<dbReference type="AlphaFoldDB" id="A0A0Q0IFY4"/>
<comment type="caution">
    <text evidence="2">The sequence shown here is derived from an EMBL/GenBank/DDBJ whole genome shotgun (WGS) entry which is preliminary data.</text>
</comment>
<dbReference type="EMBL" id="JPYI02000099">
    <property type="protein sequence ID" value="OQP74529.1"/>
    <property type="molecule type" value="Genomic_DNA"/>
</dbReference>
<proteinExistence type="predicted"/>
<dbReference type="GeneID" id="93993773"/>
<dbReference type="Proteomes" id="UP000050546">
    <property type="component" value="Unassembled WGS sequence"/>
</dbReference>
<protein>
    <submittedName>
        <fullName evidence="2">Uncharacterized protein</fullName>
    </submittedName>
</protein>
<evidence type="ECO:0000256" key="1">
    <source>
        <dbReference type="SAM" id="MobiDB-lite"/>
    </source>
</evidence>
<reference evidence="2 3" key="2">
    <citation type="journal article" date="2017" name="Plant Pathol.">
        <title>Pathogenicity and virulence gene content of Xanthomonas strains infecting Araceae, formerly known as Xanthomonas axonopodis pv. dieffenbachiae.</title>
        <authorList>
            <person name="Constantin E.C."/>
            <person name="Haegeman A."/>
            <person name="Van Vaerenbergh J."/>
            <person name="Baeyen S."/>
            <person name="Van Malderghem C."/>
            <person name="Maes M."/>
            <person name="Cottyn B."/>
        </authorList>
    </citation>
    <scope>NUCLEOTIDE SEQUENCE [LARGE SCALE GENOMIC DNA]</scope>
    <source>
        <strain evidence="2 3">LMG 25940</strain>
    </source>
</reference>
<evidence type="ECO:0000313" key="3">
    <source>
        <dbReference type="Proteomes" id="UP000050546"/>
    </source>
</evidence>
<dbReference type="RefSeq" id="WP_057664081.1">
    <property type="nucleotide sequence ID" value="NZ_CP041380.1"/>
</dbReference>
<accession>A0A0Q0IFY4</accession>
<sequence length="80" mass="8195">MLSIAKNACAGKPQGSNTLRRDEGQRMTHAFALQADGLSIDGAGTAALHGCRTHASNGATTGCGRHHTMAAAGFTTNNAW</sequence>
<organism evidence="2 3">
    <name type="scientific">Xanthomonas phaseoli pv. dieffenbachiae</name>
    <dbReference type="NCBI Taxonomy" id="92828"/>
    <lineage>
        <taxon>Bacteria</taxon>
        <taxon>Pseudomonadati</taxon>
        <taxon>Pseudomonadota</taxon>
        <taxon>Gammaproteobacteria</taxon>
        <taxon>Lysobacterales</taxon>
        <taxon>Lysobacteraceae</taxon>
        <taxon>Xanthomonas</taxon>
    </lineage>
</organism>